<gene>
    <name evidence="3" type="ORF">C8N40_108115</name>
</gene>
<comment type="caution">
    <text evidence="3">The sequence shown here is derived from an EMBL/GenBank/DDBJ whole genome shotgun (WGS) entry which is preliminary data.</text>
</comment>
<dbReference type="Pfam" id="PF00756">
    <property type="entry name" value="Esterase"/>
    <property type="match status" value="1"/>
</dbReference>
<name>A0A2T5YES2_9BACT</name>
<reference evidence="3 4" key="1">
    <citation type="submission" date="2018-04" db="EMBL/GenBank/DDBJ databases">
        <title>Genomic Encyclopedia of Archaeal and Bacterial Type Strains, Phase II (KMG-II): from individual species to whole genera.</title>
        <authorList>
            <person name="Goeker M."/>
        </authorList>
    </citation>
    <scope>NUCLEOTIDE SEQUENCE [LARGE SCALE GENOMIC DNA]</scope>
    <source>
        <strain evidence="3 4">DSM 100162</strain>
    </source>
</reference>
<evidence type="ECO:0000259" key="2">
    <source>
        <dbReference type="PROSITE" id="PS51166"/>
    </source>
</evidence>
<dbReference type="InterPro" id="IPR013784">
    <property type="entry name" value="Carb-bd-like_fold"/>
</dbReference>
<dbReference type="EMBL" id="QBKI01000008">
    <property type="protein sequence ID" value="PTX15224.1"/>
    <property type="molecule type" value="Genomic_DNA"/>
</dbReference>
<dbReference type="AlphaFoldDB" id="A0A2T5YES2"/>
<dbReference type="InterPro" id="IPR002044">
    <property type="entry name" value="CBM20"/>
</dbReference>
<dbReference type="InterPro" id="IPR050583">
    <property type="entry name" value="Mycobacterial_A85_antigen"/>
</dbReference>
<evidence type="ECO:0000256" key="1">
    <source>
        <dbReference type="SAM" id="SignalP"/>
    </source>
</evidence>
<dbReference type="Gene3D" id="2.60.40.10">
    <property type="entry name" value="Immunoglobulins"/>
    <property type="match status" value="1"/>
</dbReference>
<dbReference type="InterPro" id="IPR029058">
    <property type="entry name" value="AB_hydrolase_fold"/>
</dbReference>
<keyword evidence="4" id="KW-1185">Reference proteome</keyword>
<dbReference type="InterPro" id="IPR013783">
    <property type="entry name" value="Ig-like_fold"/>
</dbReference>
<dbReference type="SMART" id="SM01065">
    <property type="entry name" value="CBM_2"/>
    <property type="match status" value="1"/>
</dbReference>
<dbReference type="SUPFAM" id="SSF49452">
    <property type="entry name" value="Starch-binding domain-like"/>
    <property type="match status" value="1"/>
</dbReference>
<sequence length="386" mass="43235">MTMTKTLPTLLLLWLCSLSALAQAASEKVVGFLLHAPGLPDTAQVYITGNAPALGNWSPGKVQMERTGPDTWQKEIVLLEPMLLEYKYTLGSWEQEAADSTGSPLRNFTVKVESSLQVKNKVTNWRSGDSKEPVKGGVTGELVYHEKVGKSALIPPRDLVVWLPPNYEQDKKKHYPVLYLHDGQNLFDPNTSSFGVDWRVDETADSLIRNKTIEPIIIVGINNTPDRMQEYTPGEKGAAYMDYVVNTVKPFIDSTYRTRPGAKYTATGGSSAGGTIAFMLAWEHPEIFSKAICMSPAFKIQDIDYVDDVQAYKGKKKPVYFYIDNGGVELEEQLQPGIDEMLQTLKQKGYREGKDYTWVKDDKAKHFESAWGKRMPQALQLLFPAK</sequence>
<evidence type="ECO:0000313" key="4">
    <source>
        <dbReference type="Proteomes" id="UP000244225"/>
    </source>
</evidence>
<accession>A0A2T5YES2</accession>
<dbReference type="GO" id="GO:2001070">
    <property type="term" value="F:starch binding"/>
    <property type="evidence" value="ECO:0007669"/>
    <property type="project" value="InterPro"/>
</dbReference>
<dbReference type="Proteomes" id="UP000244225">
    <property type="component" value="Unassembled WGS sequence"/>
</dbReference>
<dbReference type="SUPFAM" id="SSF53474">
    <property type="entry name" value="alpha/beta-Hydrolases"/>
    <property type="match status" value="1"/>
</dbReference>
<keyword evidence="1" id="KW-0732">Signal</keyword>
<dbReference type="Pfam" id="PF00686">
    <property type="entry name" value="CBM_20"/>
    <property type="match status" value="1"/>
</dbReference>
<organism evidence="3 4">
    <name type="scientific">Pontibacter mucosus</name>
    <dbReference type="NCBI Taxonomy" id="1649266"/>
    <lineage>
        <taxon>Bacteria</taxon>
        <taxon>Pseudomonadati</taxon>
        <taxon>Bacteroidota</taxon>
        <taxon>Cytophagia</taxon>
        <taxon>Cytophagales</taxon>
        <taxon>Hymenobacteraceae</taxon>
        <taxon>Pontibacter</taxon>
    </lineage>
</organism>
<evidence type="ECO:0000313" key="3">
    <source>
        <dbReference type="EMBL" id="PTX15224.1"/>
    </source>
</evidence>
<dbReference type="PANTHER" id="PTHR48098:SF6">
    <property type="entry name" value="FERRI-BACILLIBACTIN ESTERASE BESA"/>
    <property type="match status" value="1"/>
</dbReference>
<dbReference type="PANTHER" id="PTHR48098">
    <property type="entry name" value="ENTEROCHELIN ESTERASE-RELATED"/>
    <property type="match status" value="1"/>
</dbReference>
<protein>
    <submittedName>
        <fullName evidence="3">Enterochelin esterase-like enzyme</fullName>
    </submittedName>
</protein>
<feature type="domain" description="CBM20" evidence="2">
    <location>
        <begin position="22"/>
        <end position="127"/>
    </location>
</feature>
<dbReference type="PROSITE" id="PS51166">
    <property type="entry name" value="CBM20"/>
    <property type="match status" value="1"/>
</dbReference>
<dbReference type="InterPro" id="IPR000801">
    <property type="entry name" value="Esterase-like"/>
</dbReference>
<proteinExistence type="predicted"/>
<dbReference type="Gene3D" id="3.40.50.1820">
    <property type="entry name" value="alpha/beta hydrolase"/>
    <property type="match status" value="1"/>
</dbReference>
<feature type="signal peptide" evidence="1">
    <location>
        <begin position="1"/>
        <end position="24"/>
    </location>
</feature>
<feature type="chain" id="PRO_5015431552" evidence="1">
    <location>
        <begin position="25"/>
        <end position="386"/>
    </location>
</feature>